<accession>A0A424YAE0</accession>
<name>A0A424YAE0_9FIRM</name>
<sequence>MKNDKGQAGQALVEFALVLSLMLLLLLGGVEVGFYLLQSNRAISGATAAA</sequence>
<dbReference type="InterPro" id="IPR012495">
    <property type="entry name" value="TadE-like_dom"/>
</dbReference>
<evidence type="ECO:0000259" key="2">
    <source>
        <dbReference type="Pfam" id="PF07811"/>
    </source>
</evidence>
<keyword evidence="1" id="KW-0472">Membrane</keyword>
<evidence type="ECO:0000256" key="1">
    <source>
        <dbReference type="SAM" id="Phobius"/>
    </source>
</evidence>
<feature type="domain" description="TadE-like" evidence="2">
    <location>
        <begin position="9"/>
        <end position="50"/>
    </location>
</feature>
<dbReference type="EMBL" id="QZAA01000253">
    <property type="protein sequence ID" value="RQD73492.1"/>
    <property type="molecule type" value="Genomic_DNA"/>
</dbReference>
<dbReference type="AlphaFoldDB" id="A0A424YAE0"/>
<evidence type="ECO:0000313" key="3">
    <source>
        <dbReference type="EMBL" id="RQD73492.1"/>
    </source>
</evidence>
<evidence type="ECO:0000313" key="4">
    <source>
        <dbReference type="Proteomes" id="UP000285138"/>
    </source>
</evidence>
<dbReference type="Proteomes" id="UP000285138">
    <property type="component" value="Unassembled WGS sequence"/>
</dbReference>
<proteinExistence type="predicted"/>
<gene>
    <name evidence="3" type="ORF">D5R97_09305</name>
</gene>
<organism evidence="3 4">
    <name type="scientific">Candidatus Syntrophonatronum acetioxidans</name>
    <dbReference type="NCBI Taxonomy" id="1795816"/>
    <lineage>
        <taxon>Bacteria</taxon>
        <taxon>Bacillati</taxon>
        <taxon>Bacillota</taxon>
        <taxon>Clostridia</taxon>
        <taxon>Eubacteriales</taxon>
        <taxon>Syntrophomonadaceae</taxon>
        <taxon>Candidatus Syntrophonatronum</taxon>
    </lineage>
</organism>
<feature type="transmembrane region" description="Helical" evidence="1">
    <location>
        <begin position="12"/>
        <end position="37"/>
    </location>
</feature>
<keyword evidence="1" id="KW-0812">Transmembrane</keyword>
<reference evidence="3 4" key="1">
    <citation type="submission" date="2018-08" db="EMBL/GenBank/DDBJ databases">
        <title>The metabolism and importance of syntrophic acetate oxidation coupled to methane or sulfide production in haloalkaline environments.</title>
        <authorList>
            <person name="Timmers P.H.A."/>
            <person name="Vavourakis C.D."/>
            <person name="Sorokin D.Y."/>
            <person name="Sinninghe Damste J.S."/>
            <person name="Muyzer G."/>
            <person name="Stams A.J.M."/>
            <person name="Plugge C.M."/>
        </authorList>
    </citation>
    <scope>NUCLEOTIDE SEQUENCE [LARGE SCALE GENOMIC DNA]</scope>
    <source>
        <strain evidence="3">MSAO_Bac1</strain>
    </source>
</reference>
<protein>
    <recommendedName>
        <fullName evidence="2">TadE-like domain-containing protein</fullName>
    </recommendedName>
</protein>
<keyword evidence="1" id="KW-1133">Transmembrane helix</keyword>
<comment type="caution">
    <text evidence="3">The sequence shown here is derived from an EMBL/GenBank/DDBJ whole genome shotgun (WGS) entry which is preliminary data.</text>
</comment>
<dbReference type="Pfam" id="PF07811">
    <property type="entry name" value="TadE"/>
    <property type="match status" value="1"/>
</dbReference>